<dbReference type="InterPro" id="IPR000597">
    <property type="entry name" value="Ribosomal_uL3"/>
</dbReference>
<dbReference type="KEGG" id="sva:SVA_3359"/>
<dbReference type="PROSITE" id="PS00474">
    <property type="entry name" value="RIBOSOMAL_L3"/>
    <property type="match status" value="1"/>
</dbReference>
<keyword evidence="4 8" id="KW-0694">RNA-binding</keyword>
<dbReference type="InterPro" id="IPR019927">
    <property type="entry name" value="Ribosomal_uL3_bac/org-type"/>
</dbReference>
<name>A0A1C7AF73_9GAMM</name>
<keyword evidence="2 8" id="KW-0488">Methylation</keyword>
<sequence>MALGLIGRKIGMTRVIAADGAVVSVTVLEIPPNRVVRPKTPESDGYAAVQVAAGERRADRLTKAVAGQYAKAGVAPGRRLREFRLADGEGADLKSGSEIKVDLFSVGSFVDVQGTSIGKGYAGVIKRHHFGGGRETHGNSLSHRAPGSIGQRQTPGRVFPGKRMAGHLGHVTSTQQNLEVVQVDAERNLLLVKGAVPGPKGADVMIRPSVKAKASKAAAPAKKK</sequence>
<keyword evidence="6 8" id="KW-0687">Ribonucleoprotein</keyword>
<evidence type="ECO:0000256" key="4">
    <source>
        <dbReference type="ARBA" id="ARBA00022884"/>
    </source>
</evidence>
<dbReference type="SUPFAM" id="SSF50447">
    <property type="entry name" value="Translation proteins"/>
    <property type="match status" value="1"/>
</dbReference>
<dbReference type="Gene3D" id="3.30.160.810">
    <property type="match status" value="1"/>
</dbReference>
<evidence type="ECO:0000256" key="6">
    <source>
        <dbReference type="ARBA" id="ARBA00023274"/>
    </source>
</evidence>
<evidence type="ECO:0000256" key="7">
    <source>
        <dbReference type="ARBA" id="ARBA00035243"/>
    </source>
</evidence>
<dbReference type="AlphaFoldDB" id="A0A1C7AF73"/>
<evidence type="ECO:0000313" key="13">
    <source>
        <dbReference type="Proteomes" id="UP000218899"/>
    </source>
</evidence>
<feature type="modified residue" description="N5-methylglutamine" evidence="8">
    <location>
        <position position="153"/>
    </location>
</feature>
<organism evidence="12 13">
    <name type="scientific">Sulfurifustis variabilis</name>
    <dbReference type="NCBI Taxonomy" id="1675686"/>
    <lineage>
        <taxon>Bacteria</taxon>
        <taxon>Pseudomonadati</taxon>
        <taxon>Pseudomonadota</taxon>
        <taxon>Gammaproteobacteria</taxon>
        <taxon>Acidiferrobacterales</taxon>
        <taxon>Acidiferrobacteraceae</taxon>
        <taxon>Sulfurifustis</taxon>
    </lineage>
</organism>
<protein>
    <recommendedName>
        <fullName evidence="7 8">Large ribosomal subunit protein uL3</fullName>
    </recommendedName>
</protein>
<feature type="region of interest" description="Disordered" evidence="11">
    <location>
        <begin position="134"/>
        <end position="154"/>
    </location>
</feature>
<dbReference type="PANTHER" id="PTHR11229">
    <property type="entry name" value="50S RIBOSOMAL PROTEIN L3"/>
    <property type="match status" value="1"/>
</dbReference>
<keyword evidence="3 8" id="KW-0699">rRNA-binding</keyword>
<comment type="subunit">
    <text evidence="8 10">Part of the 50S ribosomal subunit. Forms a cluster with proteins L14 and L19.</text>
</comment>
<comment type="similarity">
    <text evidence="1 8 9">Belongs to the universal ribosomal protein uL3 family.</text>
</comment>
<dbReference type="FunFam" id="3.30.160.810:FF:000001">
    <property type="entry name" value="50S ribosomal protein L3"/>
    <property type="match status" value="1"/>
</dbReference>
<keyword evidence="13" id="KW-1185">Reference proteome</keyword>
<dbReference type="InterPro" id="IPR019926">
    <property type="entry name" value="Ribosomal_uL3_CS"/>
</dbReference>
<evidence type="ECO:0000256" key="1">
    <source>
        <dbReference type="ARBA" id="ARBA00006540"/>
    </source>
</evidence>
<keyword evidence="5 8" id="KW-0689">Ribosomal protein</keyword>
<dbReference type="Pfam" id="PF00297">
    <property type="entry name" value="Ribosomal_L3"/>
    <property type="match status" value="1"/>
</dbReference>
<comment type="function">
    <text evidence="8 10">One of the primary rRNA binding proteins, it binds directly near the 3'-end of the 23S rRNA, where it nucleates assembly of the 50S subunit.</text>
</comment>
<evidence type="ECO:0000256" key="5">
    <source>
        <dbReference type="ARBA" id="ARBA00022980"/>
    </source>
</evidence>
<evidence type="ECO:0000313" key="12">
    <source>
        <dbReference type="EMBL" id="BAU49906.1"/>
    </source>
</evidence>
<dbReference type="GO" id="GO:0019843">
    <property type="term" value="F:rRNA binding"/>
    <property type="evidence" value="ECO:0007669"/>
    <property type="project" value="UniProtKB-UniRule"/>
</dbReference>
<dbReference type="GO" id="GO:0006412">
    <property type="term" value="P:translation"/>
    <property type="evidence" value="ECO:0007669"/>
    <property type="project" value="UniProtKB-UniRule"/>
</dbReference>
<dbReference type="InterPro" id="IPR009000">
    <property type="entry name" value="Transl_B-barrel_sf"/>
</dbReference>
<dbReference type="FunFam" id="2.40.30.10:FF:000004">
    <property type="entry name" value="50S ribosomal protein L3"/>
    <property type="match status" value="1"/>
</dbReference>
<accession>A0A1C7AF73</accession>
<dbReference type="RefSeq" id="WP_096462256.1">
    <property type="nucleotide sequence ID" value="NZ_AP014936.1"/>
</dbReference>
<dbReference type="GO" id="GO:0003735">
    <property type="term" value="F:structural constituent of ribosome"/>
    <property type="evidence" value="ECO:0007669"/>
    <property type="project" value="UniProtKB-UniRule"/>
</dbReference>
<evidence type="ECO:0000256" key="10">
    <source>
        <dbReference type="RuleBase" id="RU003906"/>
    </source>
</evidence>
<dbReference type="Proteomes" id="UP000218899">
    <property type="component" value="Chromosome"/>
</dbReference>
<dbReference type="GO" id="GO:0022625">
    <property type="term" value="C:cytosolic large ribosomal subunit"/>
    <property type="evidence" value="ECO:0007669"/>
    <property type="project" value="TreeGrafter"/>
</dbReference>
<evidence type="ECO:0000256" key="11">
    <source>
        <dbReference type="SAM" id="MobiDB-lite"/>
    </source>
</evidence>
<dbReference type="PANTHER" id="PTHR11229:SF16">
    <property type="entry name" value="LARGE RIBOSOMAL SUBUNIT PROTEIN UL3C"/>
    <property type="match status" value="1"/>
</dbReference>
<proteinExistence type="inferred from homology"/>
<dbReference type="HAMAP" id="MF_01325_B">
    <property type="entry name" value="Ribosomal_uL3_B"/>
    <property type="match status" value="1"/>
</dbReference>
<evidence type="ECO:0000256" key="2">
    <source>
        <dbReference type="ARBA" id="ARBA00022481"/>
    </source>
</evidence>
<dbReference type="OrthoDB" id="9806135at2"/>
<comment type="PTM">
    <text evidence="8">Methylated by PrmB.</text>
</comment>
<dbReference type="Gene3D" id="2.40.30.10">
    <property type="entry name" value="Translation factors"/>
    <property type="match status" value="1"/>
</dbReference>
<gene>
    <name evidence="8" type="primary">rplC</name>
    <name evidence="12" type="ORF">SVA_3359</name>
</gene>
<evidence type="ECO:0000256" key="8">
    <source>
        <dbReference type="HAMAP-Rule" id="MF_01325"/>
    </source>
</evidence>
<dbReference type="NCBIfam" id="TIGR03625">
    <property type="entry name" value="L3_bact"/>
    <property type="match status" value="1"/>
</dbReference>
<dbReference type="EMBL" id="AP014936">
    <property type="protein sequence ID" value="BAU49906.1"/>
    <property type="molecule type" value="Genomic_DNA"/>
</dbReference>
<reference evidence="12 13" key="1">
    <citation type="submission" date="2015-08" db="EMBL/GenBank/DDBJ databases">
        <title>Complete genome sequence of Sulfurifustis variabilis.</title>
        <authorList>
            <person name="Miura A."/>
            <person name="Kojima H."/>
            <person name="Fukui M."/>
        </authorList>
    </citation>
    <scope>NUCLEOTIDE SEQUENCE [LARGE SCALE GENOMIC DNA]</scope>
    <source>
        <strain evidence="13">skN76</strain>
    </source>
</reference>
<evidence type="ECO:0000256" key="3">
    <source>
        <dbReference type="ARBA" id="ARBA00022730"/>
    </source>
</evidence>
<evidence type="ECO:0000256" key="9">
    <source>
        <dbReference type="RuleBase" id="RU003905"/>
    </source>
</evidence>